<evidence type="ECO:0000256" key="8">
    <source>
        <dbReference type="ARBA" id="ARBA00023014"/>
    </source>
</evidence>
<keyword evidence="5 10" id="KW-1278">Translocase</keyword>
<keyword evidence="6 10" id="KW-0249">Electron transport</keyword>
<dbReference type="GO" id="GO:0051539">
    <property type="term" value="F:4 iron, 4 sulfur cluster binding"/>
    <property type="evidence" value="ECO:0007669"/>
    <property type="project" value="UniProtKB-UniRule"/>
</dbReference>
<evidence type="ECO:0000256" key="10">
    <source>
        <dbReference type="HAMAP-Rule" id="MF_00463"/>
    </source>
</evidence>
<evidence type="ECO:0000256" key="7">
    <source>
        <dbReference type="ARBA" id="ARBA00023004"/>
    </source>
</evidence>
<name>A0A926EXL7_9FIRM</name>
<feature type="binding site" evidence="10">
    <location>
        <position position="176"/>
    </location>
    <ligand>
        <name>[4Fe-4S] cluster</name>
        <dbReference type="ChEBI" id="CHEBI:49883"/>
        <label>3</label>
    </ligand>
</feature>
<reference evidence="13 14" key="1">
    <citation type="submission" date="2020-08" db="EMBL/GenBank/DDBJ databases">
        <title>Genome public.</title>
        <authorList>
            <person name="Liu C."/>
            <person name="Sun Q."/>
        </authorList>
    </citation>
    <scope>NUCLEOTIDE SEQUENCE [LARGE SCALE GENOMIC DNA]</scope>
    <source>
        <strain evidence="13 14">NSJ-26</strain>
    </source>
</reference>
<dbReference type="Gene3D" id="1.10.15.40">
    <property type="entry name" value="Electron transport complex subunit B, putative Fe-S cluster"/>
    <property type="match status" value="1"/>
</dbReference>
<dbReference type="PANTHER" id="PTHR43560:SF1">
    <property type="entry name" value="ION-TRANSLOCATING OXIDOREDUCTASE COMPLEX SUBUNIT B"/>
    <property type="match status" value="1"/>
</dbReference>
<dbReference type="InterPro" id="IPR007202">
    <property type="entry name" value="4Fe-4S_dom"/>
</dbReference>
<feature type="binding site" evidence="10">
    <location>
        <position position="137"/>
    </location>
    <ligand>
        <name>[4Fe-4S] cluster</name>
        <dbReference type="ChEBI" id="CHEBI:49883"/>
        <label>2</label>
    </ligand>
</feature>
<accession>A0A926EXL7</accession>
<keyword evidence="7 10" id="KW-0408">Iron</keyword>
<feature type="binding site" evidence="10">
    <location>
        <position position="144"/>
    </location>
    <ligand>
        <name>[4Fe-4S] cluster</name>
        <dbReference type="ChEBI" id="CHEBI:49883"/>
        <label>2</label>
    </ligand>
</feature>
<dbReference type="InterPro" id="IPR017896">
    <property type="entry name" value="4Fe4S_Fe-S-bd"/>
</dbReference>
<dbReference type="CDD" id="cd10549">
    <property type="entry name" value="MtMvhB_like"/>
    <property type="match status" value="1"/>
</dbReference>
<dbReference type="GO" id="GO:0009055">
    <property type="term" value="F:electron transfer activity"/>
    <property type="evidence" value="ECO:0007669"/>
    <property type="project" value="InterPro"/>
</dbReference>
<dbReference type="InterPro" id="IPR010207">
    <property type="entry name" value="Elect_transpt_cplx_RnfB/RsxB"/>
</dbReference>
<feature type="domain" description="4Fe-4S ferredoxin-type" evidence="11">
    <location>
        <begin position="205"/>
        <end position="234"/>
    </location>
</feature>
<evidence type="ECO:0000256" key="6">
    <source>
        <dbReference type="ARBA" id="ARBA00022982"/>
    </source>
</evidence>
<keyword evidence="4 10" id="KW-0677">Repeat</keyword>
<dbReference type="GO" id="GO:0005886">
    <property type="term" value="C:plasma membrane"/>
    <property type="evidence" value="ECO:0007669"/>
    <property type="project" value="UniProtKB-SubCell"/>
</dbReference>
<keyword evidence="2 10" id="KW-0004">4Fe-4S</keyword>
<comment type="cofactor">
    <cofactor evidence="10">
        <name>[4Fe-4S] cluster</name>
        <dbReference type="ChEBI" id="CHEBI:49883"/>
    </cofactor>
    <text evidence="10">Binds 3 [4Fe-4S] clusters.</text>
</comment>
<evidence type="ECO:0000313" key="14">
    <source>
        <dbReference type="Proteomes" id="UP000601522"/>
    </source>
</evidence>
<dbReference type="PROSITE" id="PS51656">
    <property type="entry name" value="4FE4S"/>
    <property type="match status" value="1"/>
</dbReference>
<dbReference type="EMBL" id="JACRTK010000002">
    <property type="protein sequence ID" value="MBC8590831.1"/>
    <property type="molecule type" value="Genomic_DNA"/>
</dbReference>
<comment type="similarity">
    <text evidence="10">Belongs to the 4Fe4S bacterial-type ferredoxin family. RnfB subfamily.</text>
</comment>
<proteinExistence type="inferred from homology"/>
<comment type="function">
    <text evidence="10">Part of a membrane-bound complex that couples electron transfer with translocation of ions across the membrane.</text>
</comment>
<comment type="caution">
    <text evidence="13">The sequence shown here is derived from an EMBL/GenBank/DDBJ whole genome shotgun (WGS) entry which is preliminary data.</text>
</comment>
<comment type="subcellular location">
    <subcellularLocation>
        <location evidence="10">Cell membrane</location>
    </subcellularLocation>
</comment>
<dbReference type="PROSITE" id="PS51379">
    <property type="entry name" value="4FE4S_FER_2"/>
    <property type="match status" value="4"/>
</dbReference>
<evidence type="ECO:0000259" key="12">
    <source>
        <dbReference type="PROSITE" id="PS51656"/>
    </source>
</evidence>
<feature type="domain" description="4Fe-4S" evidence="12">
    <location>
        <begin position="32"/>
        <end position="91"/>
    </location>
</feature>
<feature type="binding site" evidence="10">
    <location>
        <position position="173"/>
    </location>
    <ligand>
        <name>[4Fe-4S] cluster</name>
        <dbReference type="ChEBI" id="CHEBI:49883"/>
        <label>3</label>
    </ligand>
</feature>
<keyword evidence="1 10" id="KW-0813">Transport</keyword>
<dbReference type="Gene3D" id="3.30.70.20">
    <property type="match status" value="2"/>
</dbReference>
<keyword evidence="14" id="KW-1185">Reference proteome</keyword>
<dbReference type="Pfam" id="PF12838">
    <property type="entry name" value="Fer4_7"/>
    <property type="match status" value="1"/>
</dbReference>
<dbReference type="PANTHER" id="PTHR43560">
    <property type="entry name" value="ION-TRANSLOCATING OXIDOREDUCTASE COMPLEX SUBUNIT B"/>
    <property type="match status" value="1"/>
</dbReference>
<dbReference type="RefSeq" id="WP_249323664.1">
    <property type="nucleotide sequence ID" value="NZ_JACRTK010000002.1"/>
</dbReference>
<keyword evidence="3 10" id="KW-0479">Metal-binding</keyword>
<dbReference type="NCBIfam" id="TIGR01944">
    <property type="entry name" value="rnfB"/>
    <property type="match status" value="1"/>
</dbReference>
<dbReference type="SUPFAM" id="SSF54862">
    <property type="entry name" value="4Fe-4S ferredoxins"/>
    <property type="match status" value="2"/>
</dbReference>
<dbReference type="GO" id="GO:0046872">
    <property type="term" value="F:metal ion binding"/>
    <property type="evidence" value="ECO:0007669"/>
    <property type="project" value="UniProtKB-KW"/>
</dbReference>
<evidence type="ECO:0000256" key="9">
    <source>
        <dbReference type="ARBA" id="ARBA00023136"/>
    </source>
</evidence>
<dbReference type="HAMAP" id="MF_00463">
    <property type="entry name" value="RsxB_RnfB"/>
    <property type="match status" value="1"/>
</dbReference>
<feature type="binding site" evidence="10">
    <location>
        <position position="180"/>
    </location>
    <ligand>
        <name>[4Fe-4S] cluster</name>
        <dbReference type="ChEBI" id="CHEBI:49883"/>
        <label>2</label>
    </ligand>
</feature>
<evidence type="ECO:0000256" key="2">
    <source>
        <dbReference type="ARBA" id="ARBA00022485"/>
    </source>
</evidence>
<feature type="binding site" evidence="10">
    <location>
        <position position="147"/>
    </location>
    <ligand>
        <name>[4Fe-4S] cluster</name>
        <dbReference type="ChEBI" id="CHEBI:49883"/>
        <label>2</label>
    </ligand>
</feature>
<evidence type="ECO:0000259" key="11">
    <source>
        <dbReference type="PROSITE" id="PS51379"/>
    </source>
</evidence>
<evidence type="ECO:0000256" key="3">
    <source>
        <dbReference type="ARBA" id="ARBA00022723"/>
    </source>
</evidence>
<feature type="domain" description="4Fe-4S ferredoxin-type" evidence="11">
    <location>
        <begin position="235"/>
        <end position="264"/>
    </location>
</feature>
<sequence length="269" mass="28627">MENMILPVSVLGGLGLLFGVLLSVASKVFAVEVDPKISAVLDALPGANCGACGFPGCEGLATAIAEGKAPVNSCPIGGQKVADNVADIMGLNAGNMERKVAVVLCQGSKEKAKDKYKYEGIQDCRIQGQLADGCKYCNYGCSGCGTCFDVCDFDAIRMVDGVAVIDKEKCTACMKCIKVCPKHIIELVPYDNEYIVKCKSEDKGKEVRGNCSIGCIGCKICVKNCPVDAFTFENNLAKINYDKCTNCGICQEKCPTKCIYTSNEKVVVN</sequence>
<feature type="binding site" evidence="10">
    <location>
        <position position="74"/>
    </location>
    <ligand>
        <name>[4Fe-4S] cluster</name>
        <dbReference type="ChEBI" id="CHEBI:49883"/>
        <label>1</label>
    </ligand>
</feature>
<feature type="domain" description="4Fe-4S ferredoxin-type" evidence="11">
    <location>
        <begin position="133"/>
        <end position="160"/>
    </location>
</feature>
<evidence type="ECO:0000313" key="13">
    <source>
        <dbReference type="EMBL" id="MBC8590831.1"/>
    </source>
</evidence>
<gene>
    <name evidence="10" type="primary">rnfB</name>
    <name evidence="13" type="ORF">H8689_06750</name>
</gene>
<dbReference type="AlphaFoldDB" id="A0A926EXL7"/>
<dbReference type="GO" id="GO:0022900">
    <property type="term" value="P:electron transport chain"/>
    <property type="evidence" value="ECO:0007669"/>
    <property type="project" value="UniProtKB-UniRule"/>
</dbReference>
<dbReference type="InterPro" id="IPR050395">
    <property type="entry name" value="4Fe4S_Ferredoxin_RnfB"/>
</dbReference>
<feature type="binding site" evidence="10">
    <location>
        <position position="49"/>
    </location>
    <ligand>
        <name>[4Fe-4S] cluster</name>
        <dbReference type="ChEBI" id="CHEBI:49883"/>
        <label>1</label>
    </ligand>
</feature>
<feature type="binding site" evidence="10">
    <location>
        <position position="57"/>
    </location>
    <ligand>
        <name>[4Fe-4S] cluster</name>
        <dbReference type="ChEBI" id="CHEBI:49883"/>
        <label>1</label>
    </ligand>
</feature>
<feature type="region of interest" description="Hydrophobic" evidence="10">
    <location>
        <begin position="1"/>
        <end position="26"/>
    </location>
</feature>
<feature type="binding site" evidence="10">
    <location>
        <position position="141"/>
    </location>
    <ligand>
        <name>[4Fe-4S] cluster</name>
        <dbReference type="ChEBI" id="CHEBI:49883"/>
        <label>2</label>
    </ligand>
</feature>
<dbReference type="Pfam" id="PF04060">
    <property type="entry name" value="FeS"/>
    <property type="match status" value="1"/>
</dbReference>
<protein>
    <recommendedName>
        <fullName evidence="10">Ion-translocating oxidoreductase complex subunit B</fullName>
        <ecNumber evidence="10">7.-.-.-</ecNumber>
    </recommendedName>
    <alternativeName>
        <fullName evidence="10">Rnf electron transport complex subunit B</fullName>
    </alternativeName>
</protein>
<feature type="binding site" evidence="10">
    <location>
        <position position="170"/>
    </location>
    <ligand>
        <name>[4Fe-4S] cluster</name>
        <dbReference type="ChEBI" id="CHEBI:49883"/>
        <label>3</label>
    </ligand>
</feature>
<feature type="domain" description="4Fe-4S ferredoxin-type" evidence="11">
    <location>
        <begin position="161"/>
        <end position="190"/>
    </location>
</feature>
<dbReference type="EC" id="7.-.-.-" evidence="10"/>
<evidence type="ECO:0000256" key="4">
    <source>
        <dbReference type="ARBA" id="ARBA00022737"/>
    </source>
</evidence>
<keyword evidence="8 10" id="KW-0411">Iron-sulfur</keyword>
<feature type="binding site" evidence="10">
    <location>
        <position position="52"/>
    </location>
    <ligand>
        <name>[4Fe-4S] cluster</name>
        <dbReference type="ChEBI" id="CHEBI:49883"/>
        <label>1</label>
    </ligand>
</feature>
<feature type="binding site" evidence="10">
    <location>
        <position position="151"/>
    </location>
    <ligand>
        <name>[4Fe-4S] cluster</name>
        <dbReference type="ChEBI" id="CHEBI:49883"/>
        <label>3</label>
    </ligand>
</feature>
<dbReference type="InterPro" id="IPR017900">
    <property type="entry name" value="4Fe4S_Fe_S_CS"/>
</dbReference>
<evidence type="ECO:0000256" key="5">
    <source>
        <dbReference type="ARBA" id="ARBA00022967"/>
    </source>
</evidence>
<keyword evidence="10" id="KW-1003">Cell membrane</keyword>
<keyword evidence="9 10" id="KW-0472">Membrane</keyword>
<comment type="subunit">
    <text evidence="10">The complex is composed of six subunits: RnfA, RnfB, RnfC, RnfD, RnfE and RnfG.</text>
</comment>
<dbReference type="Pfam" id="PF13187">
    <property type="entry name" value="Fer4_9"/>
    <property type="match status" value="1"/>
</dbReference>
<organism evidence="13 14">
    <name type="scientific">Wansuia hejianensis</name>
    <dbReference type="NCBI Taxonomy" id="2763667"/>
    <lineage>
        <taxon>Bacteria</taxon>
        <taxon>Bacillati</taxon>
        <taxon>Bacillota</taxon>
        <taxon>Clostridia</taxon>
        <taxon>Lachnospirales</taxon>
        <taxon>Lachnospiraceae</taxon>
        <taxon>Wansuia</taxon>
    </lineage>
</organism>
<dbReference type="PROSITE" id="PS00198">
    <property type="entry name" value="4FE4S_FER_1"/>
    <property type="match status" value="1"/>
</dbReference>
<evidence type="ECO:0000256" key="1">
    <source>
        <dbReference type="ARBA" id="ARBA00022448"/>
    </source>
</evidence>
<dbReference type="Proteomes" id="UP000601522">
    <property type="component" value="Unassembled WGS sequence"/>
</dbReference>